<evidence type="ECO:0000313" key="10">
    <source>
        <dbReference type="Proteomes" id="UP001174909"/>
    </source>
</evidence>
<dbReference type="InterPro" id="IPR045621">
    <property type="entry name" value="BPD_transp_1_N"/>
</dbReference>
<evidence type="ECO:0000256" key="2">
    <source>
        <dbReference type="ARBA" id="ARBA00022448"/>
    </source>
</evidence>
<feature type="transmembrane region" description="Helical" evidence="7">
    <location>
        <begin position="402"/>
        <end position="423"/>
    </location>
</feature>
<dbReference type="InterPro" id="IPR000515">
    <property type="entry name" value="MetI-like"/>
</dbReference>
<dbReference type="SUPFAM" id="SSF161098">
    <property type="entry name" value="MetI-like"/>
    <property type="match status" value="2"/>
</dbReference>
<keyword evidence="10" id="KW-1185">Reference proteome</keyword>
<evidence type="ECO:0000256" key="6">
    <source>
        <dbReference type="ARBA" id="ARBA00023136"/>
    </source>
</evidence>
<protein>
    <submittedName>
        <fullName evidence="9">Probable peptide ABC transporter permease protein y4tP</fullName>
    </submittedName>
</protein>
<evidence type="ECO:0000256" key="7">
    <source>
        <dbReference type="SAM" id="Phobius"/>
    </source>
</evidence>
<feature type="transmembrane region" description="Helical" evidence="7">
    <location>
        <begin position="99"/>
        <end position="122"/>
    </location>
</feature>
<feature type="transmembrane region" description="Helical" evidence="7">
    <location>
        <begin position="320"/>
        <end position="340"/>
    </location>
</feature>
<reference evidence="9" key="1">
    <citation type="submission" date="2023-03" db="EMBL/GenBank/DDBJ databases">
        <authorList>
            <person name="Steffen K."/>
            <person name="Cardenas P."/>
        </authorList>
    </citation>
    <scope>NUCLEOTIDE SEQUENCE</scope>
</reference>
<dbReference type="Proteomes" id="UP001174909">
    <property type="component" value="Unassembled WGS sequence"/>
</dbReference>
<keyword evidence="4 7" id="KW-0812">Transmembrane</keyword>
<keyword evidence="5 7" id="KW-1133">Transmembrane helix</keyword>
<dbReference type="PANTHER" id="PTHR43163">
    <property type="entry name" value="DIPEPTIDE TRANSPORT SYSTEM PERMEASE PROTEIN DPPB-RELATED"/>
    <property type="match status" value="1"/>
</dbReference>
<feature type="transmembrane region" description="Helical" evidence="7">
    <location>
        <begin position="280"/>
        <end position="308"/>
    </location>
</feature>
<gene>
    <name evidence="9" type="ORF">GBAR_LOCUS9732</name>
</gene>
<dbReference type="EMBL" id="CASHTH010001466">
    <property type="protein sequence ID" value="CAI8015760.1"/>
    <property type="molecule type" value="Genomic_DNA"/>
</dbReference>
<feature type="transmembrane region" description="Helical" evidence="7">
    <location>
        <begin position="177"/>
        <end position="197"/>
    </location>
</feature>
<evidence type="ECO:0000256" key="1">
    <source>
        <dbReference type="ARBA" id="ARBA00004651"/>
    </source>
</evidence>
<dbReference type="InterPro" id="IPR035906">
    <property type="entry name" value="MetI-like_sf"/>
</dbReference>
<organism evidence="9 10">
    <name type="scientific">Geodia barretti</name>
    <name type="common">Barrett's horny sponge</name>
    <dbReference type="NCBI Taxonomy" id="519541"/>
    <lineage>
        <taxon>Eukaryota</taxon>
        <taxon>Metazoa</taxon>
        <taxon>Porifera</taxon>
        <taxon>Demospongiae</taxon>
        <taxon>Heteroscleromorpha</taxon>
        <taxon>Tetractinellida</taxon>
        <taxon>Astrophorina</taxon>
        <taxon>Geodiidae</taxon>
        <taxon>Geodia</taxon>
    </lineage>
</organism>
<keyword evidence="6 7" id="KW-0472">Membrane</keyword>
<dbReference type="CDD" id="cd06261">
    <property type="entry name" value="TM_PBP2"/>
    <property type="match status" value="2"/>
</dbReference>
<keyword evidence="3" id="KW-1003">Cell membrane</keyword>
<feature type="transmembrane region" description="Helical" evidence="7">
    <location>
        <begin position="134"/>
        <end position="157"/>
    </location>
</feature>
<dbReference type="GO" id="GO:0071916">
    <property type="term" value="F:dipeptide transmembrane transporter activity"/>
    <property type="evidence" value="ECO:0007669"/>
    <property type="project" value="TreeGrafter"/>
</dbReference>
<evidence type="ECO:0000256" key="5">
    <source>
        <dbReference type="ARBA" id="ARBA00022989"/>
    </source>
</evidence>
<feature type="transmembrane region" description="Helical" evidence="7">
    <location>
        <begin position="218"/>
        <end position="239"/>
    </location>
</feature>
<evidence type="ECO:0000259" key="8">
    <source>
        <dbReference type="PROSITE" id="PS50928"/>
    </source>
</evidence>
<proteinExistence type="predicted"/>
<evidence type="ECO:0000256" key="3">
    <source>
        <dbReference type="ARBA" id="ARBA00022475"/>
    </source>
</evidence>
<dbReference type="AlphaFoldDB" id="A0AA35WIM5"/>
<dbReference type="Gene3D" id="1.10.3720.10">
    <property type="entry name" value="MetI-like"/>
    <property type="match status" value="2"/>
</dbReference>
<feature type="transmembrane region" description="Helical" evidence="7">
    <location>
        <begin position="9"/>
        <end position="29"/>
    </location>
</feature>
<dbReference type="Pfam" id="PF19300">
    <property type="entry name" value="BPD_transp_1_N"/>
    <property type="match status" value="1"/>
</dbReference>
<comment type="caution">
    <text evidence="9">The sequence shown here is derived from an EMBL/GenBank/DDBJ whole genome shotgun (WGS) entry which is preliminary data.</text>
</comment>
<name>A0AA35WIM5_GEOBA</name>
<keyword evidence="2" id="KW-0813">Transport</keyword>
<accession>A0AA35WIM5</accession>
<feature type="domain" description="ABC transmembrane type-1" evidence="8">
    <location>
        <begin position="282"/>
        <end position="432"/>
    </location>
</feature>
<evidence type="ECO:0000256" key="4">
    <source>
        <dbReference type="ARBA" id="ARBA00022692"/>
    </source>
</evidence>
<dbReference type="Pfam" id="PF00528">
    <property type="entry name" value="BPD_transp_1"/>
    <property type="match status" value="2"/>
</dbReference>
<dbReference type="GO" id="GO:0005886">
    <property type="term" value="C:plasma membrane"/>
    <property type="evidence" value="ECO:0007669"/>
    <property type="project" value="UniProtKB-SubCell"/>
</dbReference>
<dbReference type="PANTHER" id="PTHR43163:SF6">
    <property type="entry name" value="DIPEPTIDE TRANSPORT SYSTEM PERMEASE PROTEIN DPPB-RELATED"/>
    <property type="match status" value="1"/>
</dbReference>
<dbReference type="PROSITE" id="PS50928">
    <property type="entry name" value="ABC_TM1"/>
    <property type="match status" value="1"/>
</dbReference>
<comment type="subcellular location">
    <subcellularLocation>
        <location evidence="1">Cell membrane</location>
        <topology evidence="1">Multi-pass membrane protein</topology>
    </subcellularLocation>
</comment>
<evidence type="ECO:0000313" key="9">
    <source>
        <dbReference type="EMBL" id="CAI8015760.1"/>
    </source>
</evidence>
<sequence>MGRYTLQRLLAMIPVLVVVAIVTFSLIHITPGDPVSLMAGDLATPEQKEAIRKDMGLDRPIYQQLVIYFADLLRGDLGESIFNKFKVTTLISQRLEPTLFIAVFSQLVSIIIAIPLGILAAWKANTWIDRVVMVIAVLGLAIPSFWLGANLIWVFAVKLHWFPAFGYIPISEGVVPWIKSITLPSISVGFISAALIARMTRASMLEAFQLVLRSNPNMAIGLFILVLAVMLAAFAPFIATDAPKELFTEPRLQAPSREAYFGTDSVGRDVFSTDDIRQPVVAGIGASVTILTLIGGVVIGITAGYYKLADNVVMRFMDGLMAFPSFLLAIALVALLGASFQNVVLALSVVETPRVVRIVRGSVLSLRERQYVEGALAVGARPLRILATHIFPNLVAPLTVQATYVFALAILVEAGLSFLGAGCRRMFRAGGI</sequence>